<dbReference type="EMBL" id="PXZM01000035">
    <property type="protein sequence ID" value="PSJ92176.1"/>
    <property type="molecule type" value="Genomic_DNA"/>
</dbReference>
<sequence length="82" mass="9101">MFWFVWAVVGVVVWWAMSMICTGKAAGSGWWASLIAALLGSWLGDLVLGDWLWMWAGFNVIAGAVGAVVVTWLWCLVRKQLQ</sequence>
<reference evidence="2 3" key="1">
    <citation type="submission" date="2018-03" db="EMBL/GenBank/DDBJ databases">
        <title>Brevisbacillus phylogenomics.</title>
        <authorList>
            <person name="Dunlap C."/>
        </authorList>
    </citation>
    <scope>NUCLEOTIDE SEQUENCE [LARGE SCALE GENOMIC DNA]</scope>
    <source>
        <strain evidence="2 3">NRRL NRS-1210</strain>
    </source>
</reference>
<keyword evidence="3" id="KW-1185">Reference proteome</keyword>
<keyword evidence="1" id="KW-1133">Transmembrane helix</keyword>
<comment type="caution">
    <text evidence="2">The sequence shown here is derived from an EMBL/GenBank/DDBJ whole genome shotgun (WGS) entry which is preliminary data.</text>
</comment>
<dbReference type="AlphaFoldDB" id="A0A2P7UZ01"/>
<dbReference type="RefSeq" id="WP_106840575.1">
    <property type="nucleotide sequence ID" value="NZ_JBCNIW010000043.1"/>
</dbReference>
<protein>
    <recommendedName>
        <fullName evidence="4">GlsB/YeaQ/YmgE family stress response membrane protein</fullName>
    </recommendedName>
</protein>
<accession>A0A2P7UZ01</accession>
<organism evidence="2 3">
    <name type="scientific">Brevibacillus fortis</name>
    <dbReference type="NCBI Taxonomy" id="2126352"/>
    <lineage>
        <taxon>Bacteria</taxon>
        <taxon>Bacillati</taxon>
        <taxon>Bacillota</taxon>
        <taxon>Bacilli</taxon>
        <taxon>Bacillales</taxon>
        <taxon>Paenibacillaceae</taxon>
        <taxon>Brevibacillus</taxon>
    </lineage>
</organism>
<feature type="transmembrane region" description="Helical" evidence="1">
    <location>
        <begin position="51"/>
        <end position="77"/>
    </location>
</feature>
<name>A0A2P7UZ01_9BACL</name>
<proteinExistence type="predicted"/>
<gene>
    <name evidence="2" type="ORF">C7R93_20600</name>
</gene>
<evidence type="ECO:0000256" key="1">
    <source>
        <dbReference type="SAM" id="Phobius"/>
    </source>
</evidence>
<keyword evidence="1" id="KW-0812">Transmembrane</keyword>
<evidence type="ECO:0008006" key="4">
    <source>
        <dbReference type="Google" id="ProtNLM"/>
    </source>
</evidence>
<keyword evidence="1" id="KW-0472">Membrane</keyword>
<dbReference type="Proteomes" id="UP000240419">
    <property type="component" value="Unassembled WGS sequence"/>
</dbReference>
<evidence type="ECO:0000313" key="3">
    <source>
        <dbReference type="Proteomes" id="UP000240419"/>
    </source>
</evidence>
<evidence type="ECO:0000313" key="2">
    <source>
        <dbReference type="EMBL" id="PSJ92176.1"/>
    </source>
</evidence>